<dbReference type="Pfam" id="PF00145">
    <property type="entry name" value="DNA_methylase"/>
    <property type="match status" value="1"/>
</dbReference>
<reference evidence="8 9" key="1">
    <citation type="submission" date="2024-06" db="EMBL/GenBank/DDBJ databases">
        <title>Genomic Encyclopedia of Type Strains, Phase V (KMG-V): Genome sequencing to study the core and pangenomes of soil and plant-associated prokaryotes.</title>
        <authorList>
            <person name="Whitman W."/>
        </authorList>
    </citation>
    <scope>NUCLEOTIDE SEQUENCE [LARGE SCALE GENOMIC DNA]</scope>
    <source>
        <strain evidence="8 9">NE40</strain>
    </source>
</reference>
<evidence type="ECO:0000256" key="6">
    <source>
        <dbReference type="ARBA" id="ARBA00047422"/>
    </source>
</evidence>
<keyword evidence="3 7" id="KW-0808">Transferase</keyword>
<dbReference type="GO" id="GO:0032259">
    <property type="term" value="P:methylation"/>
    <property type="evidence" value="ECO:0007669"/>
    <property type="project" value="UniProtKB-KW"/>
</dbReference>
<sequence>MEKENNKYRINPQMGLNFSGELIVDNFAGGGGASTGIEMALGWPVDIAINHDPEAIAMHTINHPHTKHYCESVWKVDPVKACNGKPVALAWFSPDCTHHSKARGGKPKSKQIRGLAWVAVRWAKRVKPRVIILENVEEFQDWGPLLENNQPCPIRKGDTFRHFVSQLQSYGYNVEWKELRACDYGAPTIRKRLFLIARCDGQPIVWPPATHGPGTEQPYRTAAECIDWSIPCPSIFERKRPLAENTLRRIAKGIQKFVIDNPKPFIVPIAHYNGRDLAHSIEQPLRTITASPKGGAFSLVTAFIAKHYTGVTGSSLTEPLHTVTSKDHNALVTAQLQKRNNHSDKVHAFLVKYYGSGDNAVSVAEPIHTITTKERFGLVTVKGELYQIVDIGMRMLTPRELYTANGFPLDYIIDHDATGRRLTKTSQVARCGNAVPPYFSKALTEANIVKPATEIAA</sequence>
<dbReference type="RefSeq" id="WP_354010889.1">
    <property type="nucleotide sequence ID" value="NZ_JBEWTA010000001.1"/>
</dbReference>
<dbReference type="InterPro" id="IPR029063">
    <property type="entry name" value="SAM-dependent_MTases_sf"/>
</dbReference>
<organism evidence="8 9">
    <name type="scientific">Endozoicomonas lisbonensis</name>
    <dbReference type="NCBI Taxonomy" id="3120522"/>
    <lineage>
        <taxon>Bacteria</taxon>
        <taxon>Pseudomonadati</taxon>
        <taxon>Pseudomonadota</taxon>
        <taxon>Gammaproteobacteria</taxon>
        <taxon>Oceanospirillales</taxon>
        <taxon>Endozoicomonadaceae</taxon>
        <taxon>Endozoicomonas</taxon>
    </lineage>
</organism>
<dbReference type="Gene3D" id="3.90.120.10">
    <property type="entry name" value="DNA Methylase, subunit A, domain 2"/>
    <property type="match status" value="1"/>
</dbReference>
<dbReference type="PRINTS" id="PR00105">
    <property type="entry name" value="C5METTRFRASE"/>
</dbReference>
<dbReference type="EC" id="2.1.1.37" evidence="1"/>
<dbReference type="GO" id="GO:0003886">
    <property type="term" value="F:DNA (cytosine-5-)-methyltransferase activity"/>
    <property type="evidence" value="ECO:0007669"/>
    <property type="project" value="UniProtKB-EC"/>
</dbReference>
<comment type="catalytic activity">
    <reaction evidence="6">
        <text>a 2'-deoxycytidine in DNA + S-adenosyl-L-methionine = a 5-methyl-2'-deoxycytidine in DNA + S-adenosyl-L-homocysteine + H(+)</text>
        <dbReference type="Rhea" id="RHEA:13681"/>
        <dbReference type="Rhea" id="RHEA-COMP:11369"/>
        <dbReference type="Rhea" id="RHEA-COMP:11370"/>
        <dbReference type="ChEBI" id="CHEBI:15378"/>
        <dbReference type="ChEBI" id="CHEBI:57856"/>
        <dbReference type="ChEBI" id="CHEBI:59789"/>
        <dbReference type="ChEBI" id="CHEBI:85452"/>
        <dbReference type="ChEBI" id="CHEBI:85454"/>
        <dbReference type="EC" id="2.1.1.37"/>
    </reaction>
</comment>
<name>A0ABV2SI23_9GAMM</name>
<proteinExistence type="inferred from homology"/>
<dbReference type="PROSITE" id="PS51679">
    <property type="entry name" value="SAM_MT_C5"/>
    <property type="match status" value="1"/>
</dbReference>
<dbReference type="EMBL" id="JBEWTB010000002">
    <property type="protein sequence ID" value="MET4756553.1"/>
    <property type="molecule type" value="Genomic_DNA"/>
</dbReference>
<dbReference type="SUPFAM" id="SSF53335">
    <property type="entry name" value="S-adenosyl-L-methionine-dependent methyltransferases"/>
    <property type="match status" value="1"/>
</dbReference>
<dbReference type="InterPro" id="IPR050390">
    <property type="entry name" value="C5-Methyltransferase"/>
</dbReference>
<dbReference type="Proteomes" id="UP001549366">
    <property type="component" value="Unassembled WGS sequence"/>
</dbReference>
<accession>A0ABV2SI23</accession>
<gene>
    <name evidence="8" type="ORF">V5J35_001745</name>
</gene>
<keyword evidence="9" id="KW-1185">Reference proteome</keyword>
<dbReference type="PANTHER" id="PTHR10629">
    <property type="entry name" value="CYTOSINE-SPECIFIC METHYLTRANSFERASE"/>
    <property type="match status" value="1"/>
</dbReference>
<protein>
    <recommendedName>
        <fullName evidence="1">DNA (cytosine-5-)-methyltransferase</fullName>
        <ecNumber evidence="1">2.1.1.37</ecNumber>
    </recommendedName>
</protein>
<keyword evidence="2 7" id="KW-0489">Methyltransferase</keyword>
<dbReference type="PANTHER" id="PTHR10629:SF52">
    <property type="entry name" value="DNA (CYTOSINE-5)-METHYLTRANSFERASE 1"/>
    <property type="match status" value="1"/>
</dbReference>
<evidence type="ECO:0000256" key="3">
    <source>
        <dbReference type="ARBA" id="ARBA00022679"/>
    </source>
</evidence>
<evidence type="ECO:0000256" key="1">
    <source>
        <dbReference type="ARBA" id="ARBA00011975"/>
    </source>
</evidence>
<keyword evidence="4 7" id="KW-0949">S-adenosyl-L-methionine</keyword>
<evidence type="ECO:0000313" key="9">
    <source>
        <dbReference type="Proteomes" id="UP001549366"/>
    </source>
</evidence>
<dbReference type="InterPro" id="IPR001525">
    <property type="entry name" value="C5_MeTfrase"/>
</dbReference>
<feature type="active site" evidence="7">
    <location>
        <position position="96"/>
    </location>
</feature>
<comment type="caution">
    <text evidence="8">The sequence shown here is derived from an EMBL/GenBank/DDBJ whole genome shotgun (WGS) entry which is preliminary data.</text>
</comment>
<keyword evidence="5" id="KW-0680">Restriction system</keyword>
<evidence type="ECO:0000256" key="4">
    <source>
        <dbReference type="ARBA" id="ARBA00022691"/>
    </source>
</evidence>
<evidence type="ECO:0000313" key="8">
    <source>
        <dbReference type="EMBL" id="MET4756553.1"/>
    </source>
</evidence>
<dbReference type="Gene3D" id="3.40.50.150">
    <property type="entry name" value="Vaccinia Virus protein VP39"/>
    <property type="match status" value="1"/>
</dbReference>
<evidence type="ECO:0000256" key="7">
    <source>
        <dbReference type="PROSITE-ProRule" id="PRU01016"/>
    </source>
</evidence>
<comment type="similarity">
    <text evidence="7">Belongs to the class I-like SAM-binding methyltransferase superfamily. C5-methyltransferase family.</text>
</comment>
<evidence type="ECO:0000256" key="2">
    <source>
        <dbReference type="ARBA" id="ARBA00022603"/>
    </source>
</evidence>
<evidence type="ECO:0000256" key="5">
    <source>
        <dbReference type="ARBA" id="ARBA00022747"/>
    </source>
</evidence>